<dbReference type="PROSITE" id="PS50088">
    <property type="entry name" value="ANK_REPEAT"/>
    <property type="match status" value="4"/>
</dbReference>
<protein>
    <submittedName>
        <fullName evidence="8">Ankyrin repeat and sterile alpha motif domain-containing protein 1B</fullName>
    </submittedName>
</protein>
<keyword evidence="1" id="KW-0677">Repeat</keyword>
<dbReference type="InterPro" id="IPR006020">
    <property type="entry name" value="PTB/PI_dom"/>
</dbReference>
<feature type="domain" description="PID" evidence="5">
    <location>
        <begin position="1120"/>
        <end position="1245"/>
    </location>
</feature>
<feature type="region of interest" description="Disordered" evidence="4">
    <location>
        <begin position="424"/>
        <end position="487"/>
    </location>
</feature>
<dbReference type="SUPFAM" id="SSF50729">
    <property type="entry name" value="PH domain-like"/>
    <property type="match status" value="1"/>
</dbReference>
<dbReference type="AlphaFoldDB" id="A0A914C0C9"/>
<feature type="region of interest" description="Disordered" evidence="4">
    <location>
        <begin position="788"/>
        <end position="848"/>
    </location>
</feature>
<feature type="region of interest" description="Disordered" evidence="4">
    <location>
        <begin position="745"/>
        <end position="770"/>
    </location>
</feature>
<feature type="compositionally biased region" description="Polar residues" evidence="4">
    <location>
        <begin position="470"/>
        <end position="480"/>
    </location>
</feature>
<dbReference type="SMART" id="SM00462">
    <property type="entry name" value="PTB"/>
    <property type="match status" value="1"/>
</dbReference>
<dbReference type="SMART" id="SM00454">
    <property type="entry name" value="SAM"/>
    <property type="match status" value="1"/>
</dbReference>
<feature type="repeat" description="ANK" evidence="3">
    <location>
        <begin position="61"/>
        <end position="84"/>
    </location>
</feature>
<feature type="compositionally biased region" description="Basic and acidic residues" evidence="4">
    <location>
        <begin position="800"/>
        <end position="811"/>
    </location>
</feature>
<feature type="repeat" description="ANK" evidence="3">
    <location>
        <begin position="240"/>
        <end position="272"/>
    </location>
</feature>
<name>A0A914C0C9_9BILA</name>
<dbReference type="InterPro" id="IPR013761">
    <property type="entry name" value="SAM/pointed_sf"/>
</dbReference>
<dbReference type="InterPro" id="IPR002110">
    <property type="entry name" value="Ankyrin_rpt"/>
</dbReference>
<feature type="compositionally biased region" description="Low complexity" evidence="4">
    <location>
        <begin position="788"/>
        <end position="799"/>
    </location>
</feature>
<dbReference type="Gene3D" id="2.30.29.30">
    <property type="entry name" value="Pleckstrin-homology domain (PH domain)/Phosphotyrosine-binding domain (PTB)"/>
    <property type="match status" value="1"/>
</dbReference>
<accession>A0A914C0C9</accession>
<dbReference type="Proteomes" id="UP000887540">
    <property type="component" value="Unplaced"/>
</dbReference>
<dbReference type="Gene3D" id="1.25.40.20">
    <property type="entry name" value="Ankyrin repeat-containing domain"/>
    <property type="match status" value="2"/>
</dbReference>
<dbReference type="GO" id="GO:0005829">
    <property type="term" value="C:cytosol"/>
    <property type="evidence" value="ECO:0007669"/>
    <property type="project" value="TreeGrafter"/>
</dbReference>
<feature type="domain" description="SAM" evidence="6">
    <location>
        <begin position="999"/>
        <end position="1065"/>
    </location>
</feature>
<organism evidence="7 8">
    <name type="scientific">Acrobeloides nanus</name>
    <dbReference type="NCBI Taxonomy" id="290746"/>
    <lineage>
        <taxon>Eukaryota</taxon>
        <taxon>Metazoa</taxon>
        <taxon>Ecdysozoa</taxon>
        <taxon>Nematoda</taxon>
        <taxon>Chromadorea</taxon>
        <taxon>Rhabditida</taxon>
        <taxon>Tylenchina</taxon>
        <taxon>Cephalobomorpha</taxon>
        <taxon>Cephaloboidea</taxon>
        <taxon>Cephalobidae</taxon>
        <taxon>Acrobeloides</taxon>
    </lineage>
</organism>
<evidence type="ECO:0000259" key="6">
    <source>
        <dbReference type="PROSITE" id="PS50105"/>
    </source>
</evidence>
<feature type="region of interest" description="Disordered" evidence="4">
    <location>
        <begin position="575"/>
        <end position="595"/>
    </location>
</feature>
<evidence type="ECO:0000256" key="2">
    <source>
        <dbReference type="ARBA" id="ARBA00023043"/>
    </source>
</evidence>
<evidence type="ECO:0000313" key="7">
    <source>
        <dbReference type="Proteomes" id="UP000887540"/>
    </source>
</evidence>
<dbReference type="PANTHER" id="PTHR24174:SF16">
    <property type="entry name" value="CASKIN-2"/>
    <property type="match status" value="1"/>
</dbReference>
<dbReference type="SUPFAM" id="SSF47769">
    <property type="entry name" value="SAM/Pointed domain"/>
    <property type="match status" value="1"/>
</dbReference>
<dbReference type="PROSITE" id="PS01179">
    <property type="entry name" value="PID"/>
    <property type="match status" value="1"/>
</dbReference>
<feature type="repeat" description="ANK" evidence="3">
    <location>
        <begin position="208"/>
        <end position="240"/>
    </location>
</feature>
<dbReference type="InterPro" id="IPR001660">
    <property type="entry name" value="SAM"/>
</dbReference>
<dbReference type="Gene3D" id="1.10.150.50">
    <property type="entry name" value="Transcription Factor, Ets-1"/>
    <property type="match status" value="1"/>
</dbReference>
<feature type="compositionally biased region" description="Polar residues" evidence="4">
    <location>
        <begin position="823"/>
        <end position="841"/>
    </location>
</feature>
<proteinExistence type="predicted"/>
<sequence>MGGKDFNQSIQEFFENCRKGNQEKVNAWIQSRNRKAKSPLNFLRPTTPNSGWLSNIRDPCNSYTALHLASLNGHLEVVKTLLEHDPQLIGAKDRRGCLPIHLAAWNGHHLVVQHFLTIDPTLVDATNNAKECPLHLAAQHGHARVVSVLLQKHAGARLRNARYETPLDIAARTGKENVCRLLICHCPELALQSAAECSTADNRTISSHVVYPLHSAARHGHLECAEVLCHAGFDVNYVTEEGTALHVAALFGRLEVVKLLLDSGVDVNIKDSQGKTVLDKLKEHENQKASDITQVIQSREGWSACREAIEAFLKEYPNGVKPSDHIFPQSYQNFSQTSQPNSRDIVWRTIPENSLAIRNSPKSQHRQSSGSYASNGIYHPPSMTVDHVILEQPLFECDQASTISLSTTLHSDFNNTLERSCIETESGGSSVSPSIASTSSQRQTPKFPITSPNTKNRHVSSRRFVEHPAASQSISNPITSSKHDVQNGGCSYQAPPLYDSWAAALQAQQNPYSNIVDVNPKIPLSYDNVPRNLLVYDNAPPIGHRRWGHNCLNHAHSSIGVGNGKNVANNVREDGTQTVPVNSGPPKRPSILPDTFKKPTEEKLISSCSPKPSKHDIIRESIAEELDTFLPYEKFAGSRSSAVTFSFSTLERSISPERRISQIPSGSHAPLALPEEISGSTCTSLMSMSPDRHLHHNENRMRRSASSDNRTIRSSTTVCENPLSKSMHPMASNHSVELINEHIKPQDTSPVGHSNDMKKTASSLVSPDMSDCTADSSCSLPFAISQISSSPSSVMSPSKPNEEDLLSDKEAPPPIPLRAHKVAQNNRATTSKHNLEGSSTRESNEDLEFNQSQEWKKIEDILSAIRRDSLFAESNGSPVAISVRNRKSQALTLQLSSANLVKDEACSSNSDIISTDGDSGNDHAESLSVTGWLQQAVGLPKARSIEIAKIIEKNGFDRIEFMKGTLHKRTMTEIGIDKSIQHQILPSVERMRCLIPSIEDFEYTSDWLNALALMDYLGSFVNQNLTQPKSVLTAKLTIKDLKKMGITLIGHLERIQFSLSLTKNERSSLATLSTTGSHKKSASTLCNSSQQTEGRMAAAETSDDTNWAQKTAMLLHKCLSYSAHYLGAVEISNVEGAEDCRRAISASKNRVRQIIKVPQVILEISVGGVNVLDAASHQLIAQHEVNHIQVVCQDEWDLNCFAYIFQDGDKNICHVYCVLTADMAKDIIMTLGHAFNLAYNLALDASTG</sequence>
<evidence type="ECO:0000259" key="5">
    <source>
        <dbReference type="PROSITE" id="PS01179"/>
    </source>
</evidence>
<feature type="compositionally biased region" description="Polar residues" evidence="4">
    <location>
        <begin position="356"/>
        <end position="374"/>
    </location>
</feature>
<dbReference type="Pfam" id="PF12796">
    <property type="entry name" value="Ank_2"/>
    <property type="match status" value="2"/>
</dbReference>
<keyword evidence="2 3" id="KW-0040">ANK repeat</keyword>
<dbReference type="SUPFAM" id="SSF48403">
    <property type="entry name" value="Ankyrin repeat"/>
    <property type="match status" value="1"/>
</dbReference>
<evidence type="ECO:0000256" key="1">
    <source>
        <dbReference type="ARBA" id="ARBA00022737"/>
    </source>
</evidence>
<dbReference type="Pfam" id="PF00536">
    <property type="entry name" value="SAM_1"/>
    <property type="match status" value="1"/>
</dbReference>
<dbReference type="Pfam" id="PF00640">
    <property type="entry name" value="PID"/>
    <property type="match status" value="1"/>
</dbReference>
<evidence type="ECO:0000256" key="4">
    <source>
        <dbReference type="SAM" id="MobiDB-lite"/>
    </source>
</evidence>
<feature type="repeat" description="ANK" evidence="3">
    <location>
        <begin position="129"/>
        <end position="161"/>
    </location>
</feature>
<evidence type="ECO:0000256" key="3">
    <source>
        <dbReference type="PROSITE-ProRule" id="PRU00023"/>
    </source>
</evidence>
<dbReference type="PROSITE" id="PS50297">
    <property type="entry name" value="ANK_REP_REGION"/>
    <property type="match status" value="3"/>
</dbReference>
<dbReference type="Pfam" id="PF00023">
    <property type="entry name" value="Ank"/>
    <property type="match status" value="1"/>
</dbReference>
<dbReference type="InterPro" id="IPR036770">
    <property type="entry name" value="Ankyrin_rpt-contain_sf"/>
</dbReference>
<dbReference type="WBParaSite" id="ACRNAN_Path_1413.g5554.t1">
    <property type="protein sequence ID" value="ACRNAN_Path_1413.g5554.t1"/>
    <property type="gene ID" value="ACRNAN_Path_1413.g5554"/>
</dbReference>
<dbReference type="InterPro" id="IPR033635">
    <property type="entry name" value="ANKS1/Caskin"/>
</dbReference>
<evidence type="ECO:0000313" key="8">
    <source>
        <dbReference type="WBParaSite" id="ACRNAN_Path_1413.g5554.t1"/>
    </source>
</evidence>
<dbReference type="InterPro" id="IPR011993">
    <property type="entry name" value="PH-like_dom_sf"/>
</dbReference>
<dbReference type="PROSITE" id="PS50105">
    <property type="entry name" value="SAM_DOMAIN"/>
    <property type="match status" value="1"/>
</dbReference>
<keyword evidence="7" id="KW-1185">Reference proteome</keyword>
<dbReference type="SMART" id="SM00248">
    <property type="entry name" value="ANK"/>
    <property type="match status" value="6"/>
</dbReference>
<feature type="compositionally biased region" description="Low complexity" evidence="4">
    <location>
        <begin position="426"/>
        <end position="440"/>
    </location>
</feature>
<dbReference type="PANTHER" id="PTHR24174">
    <property type="entry name" value="ANKYRIN REPEAT AND STERILE ALPHA MOTIF DOMAIN-CONTAINING PROTEIN 1"/>
    <property type="match status" value="1"/>
</dbReference>
<reference evidence="8" key="1">
    <citation type="submission" date="2022-11" db="UniProtKB">
        <authorList>
            <consortium name="WormBaseParasite"/>
        </authorList>
    </citation>
    <scope>IDENTIFICATION</scope>
</reference>
<feature type="region of interest" description="Disordered" evidence="4">
    <location>
        <begin position="356"/>
        <end position="378"/>
    </location>
</feature>
<dbReference type="PRINTS" id="PR01415">
    <property type="entry name" value="ANKYRIN"/>
</dbReference>